<proteinExistence type="predicted"/>
<organism evidence="2 3">
    <name type="scientific">Thermomonospora umbrina</name>
    <dbReference type="NCBI Taxonomy" id="111806"/>
    <lineage>
        <taxon>Bacteria</taxon>
        <taxon>Bacillati</taxon>
        <taxon>Actinomycetota</taxon>
        <taxon>Actinomycetes</taxon>
        <taxon>Streptosporangiales</taxon>
        <taxon>Thermomonosporaceae</taxon>
        <taxon>Thermomonospora</taxon>
    </lineage>
</organism>
<protein>
    <submittedName>
        <fullName evidence="2">Uncharacterized protein</fullName>
    </submittedName>
</protein>
<gene>
    <name evidence="2" type="ORF">DFJ69_0087</name>
</gene>
<sequence length="328" mass="34988">MQVRPSRLGTTYVELEYEALAGEQAMAWAAEGEEVARAHQLRAQGLARRAATTEVLLAEQELAVREANAAYLHAARVLLPYTRREPGAKWRYALCWPLLVLGDMSGVWAAAVSFGEVPAIALGQALASGVAAGCAGLVGSEVKALRLARGRARDPETLSDDERRYQRLFVGRDRGARLVGLAGLLSLVVMALLSVGIFILRASTEGTAAGAMFGCLAAATAMGSFLLGYASADEVADLLYAYQRRARSAERHFRRLGSASVLRRQAEAAEAARSLGVEHQARGLAATQRVEALAWRIQHNNAVVTGHGFAAGEAGGVIGRRRRQDGAQ</sequence>
<dbReference type="AlphaFoldDB" id="A0A3D9SGC6"/>
<keyword evidence="1" id="KW-0812">Transmembrane</keyword>
<feature type="transmembrane region" description="Helical" evidence="1">
    <location>
        <begin position="178"/>
        <end position="202"/>
    </location>
</feature>
<dbReference type="EMBL" id="QTTT01000001">
    <property type="protein sequence ID" value="REE94737.1"/>
    <property type="molecule type" value="Genomic_DNA"/>
</dbReference>
<keyword evidence="1" id="KW-1133">Transmembrane helix</keyword>
<dbReference type="Proteomes" id="UP000256661">
    <property type="component" value="Unassembled WGS sequence"/>
</dbReference>
<name>A0A3D9SGC6_9ACTN</name>
<evidence type="ECO:0000313" key="2">
    <source>
        <dbReference type="EMBL" id="REE94737.1"/>
    </source>
</evidence>
<keyword evidence="1" id="KW-0472">Membrane</keyword>
<feature type="transmembrane region" description="Helical" evidence="1">
    <location>
        <begin position="92"/>
        <end position="111"/>
    </location>
</feature>
<evidence type="ECO:0000256" key="1">
    <source>
        <dbReference type="SAM" id="Phobius"/>
    </source>
</evidence>
<comment type="caution">
    <text evidence="2">The sequence shown here is derived from an EMBL/GenBank/DDBJ whole genome shotgun (WGS) entry which is preliminary data.</text>
</comment>
<reference evidence="2 3" key="1">
    <citation type="submission" date="2018-08" db="EMBL/GenBank/DDBJ databases">
        <title>Sequencing the genomes of 1000 actinobacteria strains.</title>
        <authorList>
            <person name="Klenk H.-P."/>
        </authorList>
    </citation>
    <scope>NUCLEOTIDE SEQUENCE [LARGE SCALE GENOMIC DNA]</scope>
    <source>
        <strain evidence="2 3">DSM 43927</strain>
    </source>
</reference>
<keyword evidence="3" id="KW-1185">Reference proteome</keyword>
<evidence type="ECO:0000313" key="3">
    <source>
        <dbReference type="Proteomes" id="UP000256661"/>
    </source>
</evidence>
<accession>A0A3D9SGC6</accession>
<feature type="transmembrane region" description="Helical" evidence="1">
    <location>
        <begin position="117"/>
        <end position="139"/>
    </location>
</feature>
<feature type="transmembrane region" description="Helical" evidence="1">
    <location>
        <begin position="208"/>
        <end position="230"/>
    </location>
</feature>